<name>A0A0C1QQQ9_9BACT</name>
<dbReference type="Proteomes" id="UP000031433">
    <property type="component" value="Unassembled WGS sequence"/>
</dbReference>
<evidence type="ECO:0000256" key="16">
    <source>
        <dbReference type="ARBA" id="ARBA00042798"/>
    </source>
</evidence>
<keyword evidence="5" id="KW-0479">Metal-binding</keyword>
<comment type="catalytic activity">
    <reaction evidence="10">
        <text>8-oxo-dGTP + H2O = 8-oxo-dGMP + diphosphate + H(+)</text>
        <dbReference type="Rhea" id="RHEA:31575"/>
        <dbReference type="ChEBI" id="CHEBI:15377"/>
        <dbReference type="ChEBI" id="CHEBI:15378"/>
        <dbReference type="ChEBI" id="CHEBI:33019"/>
        <dbReference type="ChEBI" id="CHEBI:63224"/>
        <dbReference type="ChEBI" id="CHEBI:77896"/>
        <dbReference type="EC" id="3.6.1.55"/>
    </reaction>
</comment>
<protein>
    <recommendedName>
        <fullName evidence="13">8-oxo-dGTP diphosphatase</fullName>
        <ecNumber evidence="12">3.6.1.55</ecNumber>
    </recommendedName>
    <alternativeName>
        <fullName evidence="16">7,8-dihydro-8-oxoguanine-triphosphatase</fullName>
    </alternativeName>
    <alternativeName>
        <fullName evidence="15">Mutator protein MutT</fullName>
    </alternativeName>
    <alternativeName>
        <fullName evidence="14">dGTP pyrophosphohydrolase</fullName>
    </alternativeName>
</protein>
<keyword evidence="4" id="KW-0235">DNA replication</keyword>
<evidence type="ECO:0000256" key="1">
    <source>
        <dbReference type="ARBA" id="ARBA00001946"/>
    </source>
</evidence>
<keyword evidence="8" id="KW-0460">Magnesium</keyword>
<dbReference type="EMBL" id="JXBL01000001">
    <property type="protein sequence ID" value="KIE43022.1"/>
    <property type="molecule type" value="Genomic_DNA"/>
</dbReference>
<comment type="caution">
    <text evidence="18">The sequence shown here is derived from an EMBL/GenBank/DDBJ whole genome shotgun (WGS) entry which is preliminary data.</text>
</comment>
<dbReference type="InterPro" id="IPR000086">
    <property type="entry name" value="NUDIX_hydrolase_dom"/>
</dbReference>
<dbReference type="GO" id="GO:0035539">
    <property type="term" value="F:8-oxo-7,8-dihydrodeoxyguanosine triphosphate pyrophosphatase activity"/>
    <property type="evidence" value="ECO:0007669"/>
    <property type="project" value="UniProtKB-EC"/>
</dbReference>
<dbReference type="PROSITE" id="PS51462">
    <property type="entry name" value="NUDIX"/>
    <property type="match status" value="1"/>
</dbReference>
<gene>
    <name evidence="18" type="ORF">SE37_10450</name>
</gene>
<evidence type="ECO:0000256" key="12">
    <source>
        <dbReference type="ARBA" id="ARBA00038905"/>
    </source>
</evidence>
<dbReference type="GO" id="GO:0006281">
    <property type="term" value="P:DNA repair"/>
    <property type="evidence" value="ECO:0007669"/>
    <property type="project" value="UniProtKB-KW"/>
</dbReference>
<accession>A0A0C1QQQ9</accession>
<evidence type="ECO:0000256" key="15">
    <source>
        <dbReference type="ARBA" id="ARBA00041979"/>
    </source>
</evidence>
<evidence type="ECO:0000256" key="7">
    <source>
        <dbReference type="ARBA" id="ARBA00022801"/>
    </source>
</evidence>
<evidence type="ECO:0000256" key="14">
    <source>
        <dbReference type="ARBA" id="ARBA00041592"/>
    </source>
</evidence>
<evidence type="ECO:0000256" key="10">
    <source>
        <dbReference type="ARBA" id="ARBA00035861"/>
    </source>
</evidence>
<dbReference type="EC" id="3.6.1.55" evidence="12"/>
<dbReference type="InterPro" id="IPR015797">
    <property type="entry name" value="NUDIX_hydrolase-like_dom_sf"/>
</dbReference>
<evidence type="ECO:0000256" key="11">
    <source>
        <dbReference type="ARBA" id="ARBA00036904"/>
    </source>
</evidence>
<keyword evidence="19" id="KW-1185">Reference proteome</keyword>
<evidence type="ECO:0000313" key="18">
    <source>
        <dbReference type="EMBL" id="KIE43022.1"/>
    </source>
</evidence>
<dbReference type="GO" id="GO:0044715">
    <property type="term" value="F:8-oxo-dGDP phosphatase activity"/>
    <property type="evidence" value="ECO:0007669"/>
    <property type="project" value="TreeGrafter"/>
</dbReference>
<dbReference type="RefSeq" id="WP_039646114.1">
    <property type="nucleotide sequence ID" value="NZ_JXBL01000001.1"/>
</dbReference>
<dbReference type="GO" id="GO:0008413">
    <property type="term" value="F:8-oxo-7,8-dihydroguanosine triphosphate pyrophosphatase activity"/>
    <property type="evidence" value="ECO:0007669"/>
    <property type="project" value="TreeGrafter"/>
</dbReference>
<dbReference type="InterPro" id="IPR047127">
    <property type="entry name" value="MutT-like"/>
</dbReference>
<dbReference type="AlphaFoldDB" id="A0A0C1QQQ9"/>
<evidence type="ECO:0000256" key="2">
    <source>
        <dbReference type="ARBA" id="ARBA00005582"/>
    </source>
</evidence>
<evidence type="ECO:0000256" key="9">
    <source>
        <dbReference type="ARBA" id="ARBA00023204"/>
    </source>
</evidence>
<keyword evidence="3" id="KW-0515">Mutator protein</keyword>
<evidence type="ECO:0000256" key="8">
    <source>
        <dbReference type="ARBA" id="ARBA00022842"/>
    </source>
</evidence>
<keyword evidence="6" id="KW-0227">DNA damage</keyword>
<comment type="cofactor">
    <cofactor evidence="1">
        <name>Mg(2+)</name>
        <dbReference type="ChEBI" id="CHEBI:18420"/>
    </cofactor>
</comment>
<dbReference type="GO" id="GO:0044716">
    <property type="term" value="F:8-oxo-GDP phosphatase activity"/>
    <property type="evidence" value="ECO:0007669"/>
    <property type="project" value="TreeGrafter"/>
</dbReference>
<proteinExistence type="inferred from homology"/>
<keyword evidence="7" id="KW-0378">Hydrolase</keyword>
<feature type="domain" description="Nudix hydrolase" evidence="17">
    <location>
        <begin position="1"/>
        <end position="127"/>
    </location>
</feature>
<organism evidence="18 19">
    <name type="scientific">Geobacter soli</name>
    <dbReference type="NCBI Taxonomy" id="1510391"/>
    <lineage>
        <taxon>Bacteria</taxon>
        <taxon>Pseudomonadati</taxon>
        <taxon>Thermodesulfobacteriota</taxon>
        <taxon>Desulfuromonadia</taxon>
        <taxon>Geobacterales</taxon>
        <taxon>Geobacteraceae</taxon>
        <taxon>Geobacter</taxon>
    </lineage>
</organism>
<dbReference type="PANTHER" id="PTHR47707">
    <property type="entry name" value="8-OXO-DGTP DIPHOSPHATASE"/>
    <property type="match status" value="1"/>
</dbReference>
<dbReference type="Pfam" id="PF00293">
    <property type="entry name" value="NUDIX"/>
    <property type="match status" value="1"/>
</dbReference>
<evidence type="ECO:0000256" key="6">
    <source>
        <dbReference type="ARBA" id="ARBA00022763"/>
    </source>
</evidence>
<sequence>MYPLIVTAAIIEHNGLILLTRRRPDAPYPLLWEFPGGKLEPEEHPEACIVREVREELAMEVAVEGIYDVIYYRYPERSVMVLAYRCTWTGGELQELDVAGHRWVTPAEVPAFDLLPADIPLAARIAREFGTAGSSRP</sequence>
<dbReference type="Gene3D" id="3.90.79.10">
    <property type="entry name" value="Nucleoside Triphosphate Pyrophosphohydrolase"/>
    <property type="match status" value="1"/>
</dbReference>
<evidence type="ECO:0000256" key="3">
    <source>
        <dbReference type="ARBA" id="ARBA00022457"/>
    </source>
</evidence>
<evidence type="ECO:0000256" key="4">
    <source>
        <dbReference type="ARBA" id="ARBA00022705"/>
    </source>
</evidence>
<evidence type="ECO:0000259" key="17">
    <source>
        <dbReference type="PROSITE" id="PS51462"/>
    </source>
</evidence>
<dbReference type="SUPFAM" id="SSF55811">
    <property type="entry name" value="Nudix"/>
    <property type="match status" value="1"/>
</dbReference>
<evidence type="ECO:0000256" key="13">
    <source>
        <dbReference type="ARBA" id="ARBA00040794"/>
    </source>
</evidence>
<comment type="similarity">
    <text evidence="2">Belongs to the Nudix hydrolase family.</text>
</comment>
<keyword evidence="9" id="KW-0234">DNA repair</keyword>
<dbReference type="GO" id="GO:0046872">
    <property type="term" value="F:metal ion binding"/>
    <property type="evidence" value="ECO:0007669"/>
    <property type="project" value="UniProtKB-KW"/>
</dbReference>
<evidence type="ECO:0000256" key="5">
    <source>
        <dbReference type="ARBA" id="ARBA00022723"/>
    </source>
</evidence>
<reference evidence="18 19" key="1">
    <citation type="submission" date="2015-01" db="EMBL/GenBank/DDBJ databases">
        <title>Genome sequence of the anaerobic bacterium Geobacter soli GSS01, a dissimilatory Fe(III) reducer from soil.</title>
        <authorList>
            <person name="Yang G."/>
            <person name="Zhou S."/>
        </authorList>
    </citation>
    <scope>NUCLEOTIDE SEQUENCE [LARGE SCALE GENOMIC DNA]</scope>
    <source>
        <strain evidence="18 19">GSS01</strain>
    </source>
</reference>
<dbReference type="GO" id="GO:0006260">
    <property type="term" value="P:DNA replication"/>
    <property type="evidence" value="ECO:0007669"/>
    <property type="project" value="UniProtKB-KW"/>
</dbReference>
<dbReference type="PANTHER" id="PTHR47707:SF1">
    <property type="entry name" value="NUDIX HYDROLASE FAMILY PROTEIN"/>
    <property type="match status" value="1"/>
</dbReference>
<evidence type="ECO:0000313" key="19">
    <source>
        <dbReference type="Proteomes" id="UP000031433"/>
    </source>
</evidence>
<dbReference type="CDD" id="cd03425">
    <property type="entry name" value="NUDIX_MutT_NudA_like"/>
    <property type="match status" value="1"/>
</dbReference>
<dbReference type="PRINTS" id="PR00502">
    <property type="entry name" value="NUDIXFAMILY"/>
</dbReference>
<comment type="catalytic activity">
    <reaction evidence="11">
        <text>8-oxo-GTP + H2O = 8-oxo-GMP + diphosphate + H(+)</text>
        <dbReference type="Rhea" id="RHEA:67616"/>
        <dbReference type="ChEBI" id="CHEBI:15377"/>
        <dbReference type="ChEBI" id="CHEBI:15378"/>
        <dbReference type="ChEBI" id="CHEBI:33019"/>
        <dbReference type="ChEBI" id="CHEBI:143553"/>
        <dbReference type="ChEBI" id="CHEBI:145694"/>
    </reaction>
</comment>
<dbReference type="InterPro" id="IPR020476">
    <property type="entry name" value="Nudix_hydrolase"/>
</dbReference>